<dbReference type="SMART" id="SM00271">
    <property type="entry name" value="DnaJ"/>
    <property type="match status" value="1"/>
</dbReference>
<feature type="domain" description="Myb-like" evidence="4">
    <location>
        <begin position="574"/>
        <end position="622"/>
    </location>
</feature>
<evidence type="ECO:0000256" key="2">
    <source>
        <dbReference type="SAM" id="Phobius"/>
    </source>
</evidence>
<dbReference type="InterPro" id="IPR009057">
    <property type="entry name" value="Homeodomain-like_sf"/>
</dbReference>
<gene>
    <name evidence="5" type="ORF">SMAR0320_LOCUS8464</name>
</gene>
<dbReference type="InterPro" id="IPR054076">
    <property type="entry name" value="ZUO1-like_ZHD"/>
</dbReference>
<dbReference type="InterPro" id="IPR001005">
    <property type="entry name" value="SANT/Myb"/>
</dbReference>
<dbReference type="Pfam" id="PF00226">
    <property type="entry name" value="DnaJ"/>
    <property type="match status" value="1"/>
</dbReference>
<accession>A0A7S2PG91</accession>
<feature type="domain" description="J" evidence="3">
    <location>
        <begin position="95"/>
        <end position="161"/>
    </location>
</feature>
<dbReference type="PROSITE" id="PS50090">
    <property type="entry name" value="MYB_LIKE"/>
    <property type="match status" value="2"/>
</dbReference>
<dbReference type="InterPro" id="IPR044634">
    <property type="entry name" value="Zuotin/DnaJC2"/>
</dbReference>
<feature type="domain" description="Myb-like" evidence="4">
    <location>
        <begin position="495"/>
        <end position="556"/>
    </location>
</feature>
<evidence type="ECO:0008006" key="6">
    <source>
        <dbReference type="Google" id="ProtNLM"/>
    </source>
</evidence>
<feature type="region of interest" description="Disordered" evidence="1">
    <location>
        <begin position="321"/>
        <end position="422"/>
    </location>
</feature>
<dbReference type="GO" id="GO:0005829">
    <property type="term" value="C:cytosol"/>
    <property type="evidence" value="ECO:0007669"/>
    <property type="project" value="TreeGrafter"/>
</dbReference>
<reference evidence="5" key="1">
    <citation type="submission" date="2021-01" db="EMBL/GenBank/DDBJ databases">
        <authorList>
            <person name="Corre E."/>
            <person name="Pelletier E."/>
            <person name="Niang G."/>
            <person name="Scheremetjew M."/>
            <person name="Finn R."/>
            <person name="Kale V."/>
            <person name="Holt S."/>
            <person name="Cochrane G."/>
            <person name="Meng A."/>
            <person name="Brown T."/>
            <person name="Cohen L."/>
        </authorList>
    </citation>
    <scope>NUCLEOTIDE SEQUENCE</scope>
    <source>
        <strain evidence="5">SM1012Den-03</strain>
    </source>
</reference>
<organism evidence="5">
    <name type="scientific">Skeletonema marinoi</name>
    <dbReference type="NCBI Taxonomy" id="267567"/>
    <lineage>
        <taxon>Eukaryota</taxon>
        <taxon>Sar</taxon>
        <taxon>Stramenopiles</taxon>
        <taxon>Ochrophyta</taxon>
        <taxon>Bacillariophyta</taxon>
        <taxon>Coscinodiscophyceae</taxon>
        <taxon>Thalassiosirophycidae</taxon>
        <taxon>Thalassiosirales</taxon>
        <taxon>Skeletonemataceae</taxon>
        <taxon>Skeletonema</taxon>
        <taxon>Skeletonema marinoi-dohrnii complex</taxon>
    </lineage>
</organism>
<dbReference type="PANTHER" id="PTHR43999">
    <property type="entry name" value="DNAJ HOMOLOG SUBFAMILY C MEMBER 2"/>
    <property type="match status" value="1"/>
</dbReference>
<feature type="region of interest" description="Disordered" evidence="1">
    <location>
        <begin position="202"/>
        <end position="243"/>
    </location>
</feature>
<dbReference type="GO" id="GO:0005254">
    <property type="term" value="F:chloride channel activity"/>
    <property type="evidence" value="ECO:0007669"/>
    <property type="project" value="InterPro"/>
</dbReference>
<name>A0A7S2PG91_9STRA</name>
<dbReference type="GO" id="GO:0016020">
    <property type="term" value="C:membrane"/>
    <property type="evidence" value="ECO:0007669"/>
    <property type="project" value="UniProtKB-SubCell"/>
</dbReference>
<dbReference type="CDD" id="cd06257">
    <property type="entry name" value="DnaJ"/>
    <property type="match status" value="1"/>
</dbReference>
<sequence length="880" mass="98693">MNGADSPIITFNSTSLDWPAEDELEEIEVQCAGRAYLAYESRLLSLRDFLHGSSFHANNAAGVDSSAATASAATEENKKEYDLLNMSEKKLDKLNYYQVLQRGLPMHSSTEDIRKAYHKACLRYHPDKTGRGEEDAVFLLVKTAFDTLSDPMKRRSYDSTCHFDESIPPEGVEEQDFYTVYGPVFERNLRFASFNDPMRNVKNEAASGGGGGKKKGKNKKNKKGGSNNGGKDNKKVDKCPPFGDDDTPLDQVHSFYEFWVHFESWRDFSLKAEKSTDHDLEAADSRDEKRWMKQEIDRKVKKMKKEEMARVNLLVERAMAADPRLSREKKREKLEKERQAEAKRKAEEEKAEVERVAKEKQDAENAKKKTEEDAKKKNAKQLKEQQKKQLRKAKQQFRKLTMAAYQAASPNDSSDSDGVWDDMEKMNDDVELLCEKLSALELDSLSEALGGPNGLAEVREVAIETAAGSERQSLSAIEARNKARKEDADKQKEAKLAKTSAPWTKDELAALSKAIKKYPAGGAARWDAIASFINNLCKQEEPRTKEECIEKYNLIASAPAAKDTIAAPADDKAWTEKEDTLLQDMLRKYPASMEKNERWKSIAEGVPGRSKKECVERFKAIREAVKTGKKARSNASTVFSKRAEDLVTLCMRYIRLSHTFFWAQTATSSNGLNDCEEYLKDANECKIPVDDEHIGPLLLSPYGLKALERVNQLSKEEKEGLMGSCLPPSQYAYILLVWVGVHLTEGLKNGTLRGGAGFEENLYRQLATLRACMFDIDDFRAGRMPLAYVQLVQVLVDSLIVISPFALYPSVGILSVPLVGLLALFFRGLLQLSKSFLDPFGVEGFQAQCLHVDVLVSELNFGATKRWINAGSFVPSSPSA</sequence>
<feature type="compositionally biased region" description="Basic residues" evidence="1">
    <location>
        <begin position="388"/>
        <end position="397"/>
    </location>
</feature>
<feature type="compositionally biased region" description="Basic and acidic residues" evidence="1">
    <location>
        <begin position="479"/>
        <end position="496"/>
    </location>
</feature>
<dbReference type="Gene3D" id="1.10.10.60">
    <property type="entry name" value="Homeodomain-like"/>
    <property type="match status" value="2"/>
</dbReference>
<feature type="region of interest" description="Disordered" evidence="1">
    <location>
        <begin position="470"/>
        <end position="498"/>
    </location>
</feature>
<evidence type="ECO:0000313" key="5">
    <source>
        <dbReference type="EMBL" id="CAD9595266.1"/>
    </source>
</evidence>
<dbReference type="GO" id="GO:0030544">
    <property type="term" value="F:Hsp70 protein binding"/>
    <property type="evidence" value="ECO:0007669"/>
    <property type="project" value="InterPro"/>
</dbReference>
<dbReference type="GO" id="GO:0051083">
    <property type="term" value="P:'de novo' cotranslational protein folding"/>
    <property type="evidence" value="ECO:0007669"/>
    <property type="project" value="InterPro"/>
</dbReference>
<evidence type="ECO:0000259" key="3">
    <source>
        <dbReference type="PROSITE" id="PS50076"/>
    </source>
</evidence>
<dbReference type="SUPFAM" id="SSF46565">
    <property type="entry name" value="Chaperone J-domain"/>
    <property type="match status" value="1"/>
</dbReference>
<dbReference type="Pfam" id="PF00249">
    <property type="entry name" value="Myb_DNA-binding"/>
    <property type="match status" value="1"/>
</dbReference>
<dbReference type="PANTHER" id="PTHR43999:SF1">
    <property type="entry name" value="DNAJ HOMOLOG SUBFAMILY C MEMBER 2"/>
    <property type="match status" value="1"/>
</dbReference>
<dbReference type="Gene3D" id="1.10.287.110">
    <property type="entry name" value="DnaJ domain"/>
    <property type="match status" value="1"/>
</dbReference>
<dbReference type="PRINTS" id="PR00625">
    <property type="entry name" value="JDOMAIN"/>
</dbReference>
<dbReference type="SUPFAM" id="SSF46689">
    <property type="entry name" value="Homeodomain-like"/>
    <property type="match status" value="2"/>
</dbReference>
<evidence type="ECO:0000256" key="1">
    <source>
        <dbReference type="SAM" id="MobiDB-lite"/>
    </source>
</evidence>
<protein>
    <recommendedName>
        <fullName evidence="6">DnaJ homolog subfamily C member 2</fullName>
    </recommendedName>
</protein>
<dbReference type="EMBL" id="HBGZ01011847">
    <property type="protein sequence ID" value="CAD9595266.1"/>
    <property type="molecule type" value="Transcribed_RNA"/>
</dbReference>
<keyword evidence="2" id="KW-0812">Transmembrane</keyword>
<feature type="transmembrane region" description="Helical" evidence="2">
    <location>
        <begin position="805"/>
        <end position="826"/>
    </location>
</feature>
<feature type="compositionally biased region" description="Basic and acidic residues" evidence="1">
    <location>
        <begin position="324"/>
        <end position="387"/>
    </location>
</feature>
<dbReference type="CDD" id="cd00167">
    <property type="entry name" value="SANT"/>
    <property type="match status" value="2"/>
</dbReference>
<proteinExistence type="predicted"/>
<evidence type="ECO:0000259" key="4">
    <source>
        <dbReference type="PROSITE" id="PS50090"/>
    </source>
</evidence>
<dbReference type="PROSITE" id="PS50076">
    <property type="entry name" value="DNAJ_2"/>
    <property type="match status" value="1"/>
</dbReference>
<dbReference type="AlphaFoldDB" id="A0A7S2PG91"/>
<keyword evidence="2" id="KW-1133">Transmembrane helix</keyword>
<keyword evidence="2" id="KW-0472">Membrane</keyword>
<feature type="compositionally biased region" description="Basic residues" evidence="1">
    <location>
        <begin position="212"/>
        <end position="223"/>
    </location>
</feature>
<dbReference type="SMART" id="SM00717">
    <property type="entry name" value="SANT"/>
    <property type="match status" value="2"/>
</dbReference>
<dbReference type="Pfam" id="PF21884">
    <property type="entry name" value="ZUO1-like_ZHD"/>
    <property type="match status" value="1"/>
</dbReference>
<dbReference type="InterPro" id="IPR036869">
    <property type="entry name" value="J_dom_sf"/>
</dbReference>
<dbReference type="GO" id="GO:0006450">
    <property type="term" value="P:regulation of translational fidelity"/>
    <property type="evidence" value="ECO:0007669"/>
    <property type="project" value="InterPro"/>
</dbReference>
<dbReference type="InterPro" id="IPR001623">
    <property type="entry name" value="DnaJ_domain"/>
</dbReference>
<dbReference type="Pfam" id="PF23082">
    <property type="entry name" value="Myb_DNA-binding_2"/>
    <property type="match status" value="1"/>
</dbReference>
<dbReference type="GO" id="GO:0043022">
    <property type="term" value="F:ribosome binding"/>
    <property type="evidence" value="ECO:0007669"/>
    <property type="project" value="InterPro"/>
</dbReference>